<evidence type="ECO:0000313" key="2">
    <source>
        <dbReference type="Proteomes" id="UP000517916"/>
    </source>
</evidence>
<reference evidence="1 2" key="1">
    <citation type="submission" date="2020-08" db="EMBL/GenBank/DDBJ databases">
        <title>Genomic Encyclopedia of Archaeal and Bacterial Type Strains, Phase II (KMG-II): from individual species to whole genera.</title>
        <authorList>
            <person name="Goeker M."/>
        </authorList>
    </citation>
    <scope>NUCLEOTIDE SEQUENCE [LARGE SCALE GENOMIC DNA]</scope>
    <source>
        <strain evidence="1 2">DSM 43850</strain>
    </source>
</reference>
<dbReference type="EMBL" id="JACJID010000005">
    <property type="protein sequence ID" value="MBA8929550.1"/>
    <property type="molecule type" value="Genomic_DNA"/>
</dbReference>
<name>A0ABR6BS90_9PSEU</name>
<dbReference type="RefSeq" id="WP_025361798.1">
    <property type="nucleotide sequence ID" value="NZ_BAAABQ010000017.1"/>
</dbReference>
<comment type="caution">
    <text evidence="1">The sequence shown here is derived from an EMBL/GenBank/DDBJ whole genome shotgun (WGS) entry which is preliminary data.</text>
</comment>
<dbReference type="Proteomes" id="UP000517916">
    <property type="component" value="Unassembled WGS sequence"/>
</dbReference>
<organism evidence="1 2">
    <name type="scientific">Kutzneria viridogrisea</name>
    <dbReference type="NCBI Taxonomy" id="47990"/>
    <lineage>
        <taxon>Bacteria</taxon>
        <taxon>Bacillati</taxon>
        <taxon>Actinomycetota</taxon>
        <taxon>Actinomycetes</taxon>
        <taxon>Pseudonocardiales</taxon>
        <taxon>Pseudonocardiaceae</taxon>
        <taxon>Kutzneria</taxon>
    </lineage>
</organism>
<evidence type="ECO:0000313" key="1">
    <source>
        <dbReference type="EMBL" id="MBA8929550.1"/>
    </source>
</evidence>
<gene>
    <name evidence="1" type="ORF">BC739_006768</name>
</gene>
<sequence length="132" mass="14205">MEPILDLDSCAREIESRRAEWVRAGLTVGPLTWRDAAEPWPWPLHTDRAAVGDPDSVGVMLDYEDGPAGSIVLFRGGWADVDLLDLTANEVITSAPEVPTPAAFAAVLNAATHHLLRPLSGAWGPGQRRGTE</sequence>
<evidence type="ECO:0008006" key="3">
    <source>
        <dbReference type="Google" id="ProtNLM"/>
    </source>
</evidence>
<keyword evidence="2" id="KW-1185">Reference proteome</keyword>
<proteinExistence type="predicted"/>
<accession>A0ABR6BS90</accession>
<protein>
    <recommendedName>
        <fullName evidence="3">Immunity protein Imm1</fullName>
    </recommendedName>
</protein>